<dbReference type="Pfam" id="PF18406">
    <property type="entry name" value="DUF1281_C"/>
    <property type="match status" value="1"/>
</dbReference>
<reference evidence="2" key="1">
    <citation type="journal article" date="2020" name="Nature">
        <title>Giant virus diversity and host interactions through global metagenomics.</title>
        <authorList>
            <person name="Schulz F."/>
            <person name="Roux S."/>
            <person name="Paez-Espino D."/>
            <person name="Jungbluth S."/>
            <person name="Walsh D.A."/>
            <person name="Denef V.J."/>
            <person name="McMahon K.D."/>
            <person name="Konstantinidis K.T."/>
            <person name="Eloe-Fadrosh E.A."/>
            <person name="Kyrpides N.C."/>
            <person name="Woyke T."/>
        </authorList>
    </citation>
    <scope>NUCLEOTIDE SEQUENCE</scope>
    <source>
        <strain evidence="2">GVMAG-M-3300013004-44</strain>
    </source>
</reference>
<accession>A0A6C0BGZ3</accession>
<dbReference type="EMBL" id="MN739161">
    <property type="protein sequence ID" value="QHS91436.1"/>
    <property type="molecule type" value="Genomic_DNA"/>
</dbReference>
<dbReference type="SUPFAM" id="SSF160940">
    <property type="entry name" value="Api92-like"/>
    <property type="match status" value="1"/>
</dbReference>
<dbReference type="Gene3D" id="3.30.70.1270">
    <property type="entry name" value="Api92-like domains"/>
    <property type="match status" value="1"/>
</dbReference>
<dbReference type="InterPro" id="IPR041329">
    <property type="entry name" value="YubB_C"/>
</dbReference>
<organism evidence="2">
    <name type="scientific">viral metagenome</name>
    <dbReference type="NCBI Taxonomy" id="1070528"/>
    <lineage>
        <taxon>unclassified sequences</taxon>
        <taxon>metagenomes</taxon>
        <taxon>organismal metagenomes</taxon>
    </lineage>
</organism>
<sequence length="109" mass="12655">MPNDCVNYITLTSTSESDIATILQTELPSLHNIDICQHGKRGIRFEYLTAWKPNIEWVITLLEKYPSCWIKHNWVSEDGTAGIWVGDITNHSTIGWNDVSLEEEHYFFR</sequence>
<evidence type="ECO:0000313" key="2">
    <source>
        <dbReference type="EMBL" id="QHS91436.1"/>
    </source>
</evidence>
<evidence type="ECO:0000259" key="1">
    <source>
        <dbReference type="Pfam" id="PF18406"/>
    </source>
</evidence>
<protein>
    <recommendedName>
        <fullName evidence="1">YubB ferredoxin-like domain-containing protein</fullName>
    </recommendedName>
</protein>
<proteinExistence type="predicted"/>
<dbReference type="AlphaFoldDB" id="A0A6C0BGZ3"/>
<feature type="domain" description="YubB ferredoxin-like" evidence="1">
    <location>
        <begin position="31"/>
        <end position="84"/>
    </location>
</feature>
<name>A0A6C0BGZ3_9ZZZZ</name>